<dbReference type="Gene3D" id="3.40.50.300">
    <property type="entry name" value="P-loop containing nucleotide triphosphate hydrolases"/>
    <property type="match status" value="1"/>
</dbReference>
<proteinExistence type="predicted"/>
<dbReference type="SUPFAM" id="SSF52540">
    <property type="entry name" value="P-loop containing nucleoside triphosphate hydrolases"/>
    <property type="match status" value="1"/>
</dbReference>
<dbReference type="PROSITE" id="PS51657">
    <property type="entry name" value="PSRV_HELICASE"/>
    <property type="match status" value="1"/>
</dbReference>
<accession>A0A4C1ZVX9</accession>
<evidence type="ECO:0000313" key="3">
    <source>
        <dbReference type="Proteomes" id="UP000299102"/>
    </source>
</evidence>
<gene>
    <name evidence="2" type="ORF">EVAR_65998_1</name>
</gene>
<organism evidence="2 3">
    <name type="scientific">Eumeta variegata</name>
    <name type="common">Bagworm moth</name>
    <name type="synonym">Eumeta japonica</name>
    <dbReference type="NCBI Taxonomy" id="151549"/>
    <lineage>
        <taxon>Eukaryota</taxon>
        <taxon>Metazoa</taxon>
        <taxon>Ecdysozoa</taxon>
        <taxon>Arthropoda</taxon>
        <taxon>Hexapoda</taxon>
        <taxon>Insecta</taxon>
        <taxon>Pterygota</taxon>
        <taxon>Neoptera</taxon>
        <taxon>Endopterygota</taxon>
        <taxon>Lepidoptera</taxon>
        <taxon>Glossata</taxon>
        <taxon>Ditrysia</taxon>
        <taxon>Tineoidea</taxon>
        <taxon>Psychidae</taxon>
        <taxon>Oiketicinae</taxon>
        <taxon>Eumeta</taxon>
    </lineage>
</organism>
<dbReference type="EMBL" id="BGZK01002115">
    <property type="protein sequence ID" value="GBP90815.1"/>
    <property type="molecule type" value="Genomic_DNA"/>
</dbReference>
<evidence type="ECO:0000259" key="1">
    <source>
        <dbReference type="PROSITE" id="PS51657"/>
    </source>
</evidence>
<dbReference type="AlphaFoldDB" id="A0A4C1ZVX9"/>
<protein>
    <recommendedName>
        <fullName evidence="1">(+)RNA virus helicase C-terminal domain-containing protein</fullName>
    </recommendedName>
</protein>
<feature type="domain" description="(+)RNA virus helicase C-terminal" evidence="1">
    <location>
        <begin position="1"/>
        <end position="209"/>
    </location>
</feature>
<dbReference type="GO" id="GO:0005524">
    <property type="term" value="F:ATP binding"/>
    <property type="evidence" value="ECO:0007669"/>
    <property type="project" value="InterPro"/>
</dbReference>
<dbReference type="InterPro" id="IPR027417">
    <property type="entry name" value="P-loop_NTPase"/>
</dbReference>
<name>A0A4C1ZVX9_EUMVA</name>
<dbReference type="OrthoDB" id="9995375at2759"/>
<sequence length="232" mass="26311">MNHFGAIKTAALQAKAKELLLIGDINQIPHIDRHNVFPMSYEKLNTVAKVSRELLRSYRNPMNVAYALNKIYSGIYYAQEETRSLTMDGYDRNKLSISLPQTLYLAHIQTGKTELEAMRCGQGKESKVLTIHEAQGLTSKNMVIVRTASKKAAIYNSIQHVIIAITRHSENCMYLTVNCSDAIARLIQRASNATTEHIIEYNAKMAIRSWGISSVTEITKHRKKPEQYWPSK</sequence>
<dbReference type="Pfam" id="PF01443">
    <property type="entry name" value="Viral_helicase1"/>
    <property type="match status" value="1"/>
</dbReference>
<dbReference type="InterPro" id="IPR027351">
    <property type="entry name" value="(+)RNA_virus_helicase_core_dom"/>
</dbReference>
<dbReference type="Proteomes" id="UP000299102">
    <property type="component" value="Unassembled WGS sequence"/>
</dbReference>
<evidence type="ECO:0000313" key="2">
    <source>
        <dbReference type="EMBL" id="GBP90815.1"/>
    </source>
</evidence>
<keyword evidence="3" id="KW-1185">Reference proteome</keyword>
<reference evidence="2 3" key="1">
    <citation type="journal article" date="2019" name="Commun. Biol.">
        <title>The bagworm genome reveals a unique fibroin gene that provides high tensile strength.</title>
        <authorList>
            <person name="Kono N."/>
            <person name="Nakamura H."/>
            <person name="Ohtoshi R."/>
            <person name="Tomita M."/>
            <person name="Numata K."/>
            <person name="Arakawa K."/>
        </authorList>
    </citation>
    <scope>NUCLEOTIDE SEQUENCE [LARGE SCALE GENOMIC DNA]</scope>
</reference>
<comment type="caution">
    <text evidence="2">The sequence shown here is derived from an EMBL/GenBank/DDBJ whole genome shotgun (WGS) entry which is preliminary data.</text>
</comment>